<gene>
    <name evidence="2" type="primary">Acey_s0546.g3260</name>
    <name evidence="2" type="ORF">Y032_0546g3260</name>
</gene>
<comment type="caution">
    <text evidence="2">The sequence shown here is derived from an EMBL/GenBank/DDBJ whole genome shotgun (WGS) entry which is preliminary data.</text>
</comment>
<evidence type="ECO:0000256" key="1">
    <source>
        <dbReference type="SAM" id="Phobius"/>
    </source>
</evidence>
<protein>
    <submittedName>
        <fullName evidence="2">Uncharacterized protein</fullName>
    </submittedName>
</protein>
<accession>A0A016WQJ0</accession>
<keyword evidence="3" id="KW-1185">Reference proteome</keyword>
<evidence type="ECO:0000313" key="3">
    <source>
        <dbReference type="Proteomes" id="UP000024635"/>
    </source>
</evidence>
<keyword evidence="1" id="KW-0812">Transmembrane</keyword>
<dbReference type="AlphaFoldDB" id="A0A016WQJ0"/>
<evidence type="ECO:0000313" key="2">
    <source>
        <dbReference type="EMBL" id="EYC42034.1"/>
    </source>
</evidence>
<dbReference type="EMBL" id="JARK01000146">
    <property type="protein sequence ID" value="EYC42034.1"/>
    <property type="molecule type" value="Genomic_DNA"/>
</dbReference>
<dbReference type="Proteomes" id="UP000024635">
    <property type="component" value="Unassembled WGS sequence"/>
</dbReference>
<feature type="transmembrane region" description="Helical" evidence="1">
    <location>
        <begin position="41"/>
        <end position="61"/>
    </location>
</feature>
<keyword evidence="1" id="KW-1133">Transmembrane helix</keyword>
<reference evidence="3" key="1">
    <citation type="journal article" date="2015" name="Nat. Genet.">
        <title>The genome and transcriptome of the zoonotic hookworm Ancylostoma ceylanicum identify infection-specific gene families.</title>
        <authorList>
            <person name="Schwarz E.M."/>
            <person name="Hu Y."/>
            <person name="Antoshechkin I."/>
            <person name="Miller M.M."/>
            <person name="Sternberg P.W."/>
            <person name="Aroian R.V."/>
        </authorList>
    </citation>
    <scope>NUCLEOTIDE SEQUENCE</scope>
    <source>
        <strain evidence="3">HY135</strain>
    </source>
</reference>
<name>A0A016WQJ0_9BILA</name>
<proteinExistence type="predicted"/>
<feature type="transmembrane region" description="Helical" evidence="1">
    <location>
        <begin position="76"/>
        <end position="98"/>
    </location>
</feature>
<sequence length="162" mass="18182">MPSSRNYTISAMQYSTMSREEPCESCKTNNNQRERMSCRTVIMGVVFTMSLALAATSAYLINSLADSQAEMGLRRYLGFTMMALSLLLLMVIVMIICLPRSRMKEKSIQTFRNFTTKNSQITGGANVETAFGPTCDRQILIQDTCKSEEDRLVQIMESVGVM</sequence>
<keyword evidence="1" id="KW-0472">Membrane</keyword>
<organism evidence="2 3">
    <name type="scientific">Ancylostoma ceylanicum</name>
    <dbReference type="NCBI Taxonomy" id="53326"/>
    <lineage>
        <taxon>Eukaryota</taxon>
        <taxon>Metazoa</taxon>
        <taxon>Ecdysozoa</taxon>
        <taxon>Nematoda</taxon>
        <taxon>Chromadorea</taxon>
        <taxon>Rhabditida</taxon>
        <taxon>Rhabditina</taxon>
        <taxon>Rhabditomorpha</taxon>
        <taxon>Strongyloidea</taxon>
        <taxon>Ancylostomatidae</taxon>
        <taxon>Ancylostomatinae</taxon>
        <taxon>Ancylostoma</taxon>
    </lineage>
</organism>